<keyword evidence="1" id="KW-0812">Transmembrane</keyword>
<keyword evidence="1" id="KW-0472">Membrane</keyword>
<sequence length="37" mass="4104">MKGKEYDPTDEAEIVKSYMGIALCVLSVIISVFRLLA</sequence>
<evidence type="ECO:0000313" key="2">
    <source>
        <dbReference type="EMBL" id="AFD56764.1"/>
    </source>
</evidence>
<organism evidence="2 3">
    <name type="scientific">Riemerella anatipestifer (strain ATCC 11845 / DSM 15868 / JCM 9532 / NCTC 11014)</name>
    <dbReference type="NCBI Taxonomy" id="693978"/>
    <lineage>
        <taxon>Bacteria</taxon>
        <taxon>Pseudomonadati</taxon>
        <taxon>Bacteroidota</taxon>
        <taxon>Flavobacteriia</taxon>
        <taxon>Flavobacteriales</taxon>
        <taxon>Weeksellaceae</taxon>
        <taxon>Riemerella</taxon>
    </lineage>
</organism>
<dbReference type="PATRIC" id="fig|693978.17.peg.1872"/>
<name>H8MDY4_RIEAD</name>
<dbReference type="Proteomes" id="UP000010093">
    <property type="component" value="Chromosome"/>
</dbReference>
<dbReference type="AlphaFoldDB" id="H8MDY4"/>
<dbReference type="EMBL" id="CP003388">
    <property type="protein sequence ID" value="AFD56764.1"/>
    <property type="molecule type" value="Genomic_DNA"/>
</dbReference>
<proteinExistence type="predicted"/>
<dbReference type="KEGG" id="rai:RA0C_1891"/>
<feature type="transmembrane region" description="Helical" evidence="1">
    <location>
        <begin position="17"/>
        <end position="36"/>
    </location>
</feature>
<evidence type="ECO:0000256" key="1">
    <source>
        <dbReference type="SAM" id="Phobius"/>
    </source>
</evidence>
<reference evidence="2 3" key="1">
    <citation type="journal article" date="2012" name="J. Bacteriol.">
        <title>Complete genome sequence of Riemerella anatipestifer reference strain.</title>
        <authorList>
            <person name="Wang X."/>
            <person name="Zhu D."/>
            <person name="Wang M."/>
            <person name="Cheng A."/>
            <person name="Jia R."/>
            <person name="Zhou Y."/>
            <person name="Chen Z."/>
            <person name="Luo Q."/>
            <person name="Liu F."/>
            <person name="Wang Y."/>
            <person name="Chen X.Y."/>
        </authorList>
    </citation>
    <scope>NUCLEOTIDE SEQUENCE [LARGE SCALE GENOMIC DNA]</scope>
    <source>
        <strain evidence="3">DSM 15868</strain>
    </source>
</reference>
<dbReference type="HOGENOM" id="CLU_3348054_0_0_10"/>
<protein>
    <submittedName>
        <fullName evidence="2">Uncharacterized protein</fullName>
    </submittedName>
</protein>
<keyword evidence="1" id="KW-1133">Transmembrane helix</keyword>
<accession>H8MDY4</accession>
<gene>
    <name evidence="2" type="ORF">RA0C_1891</name>
</gene>
<evidence type="ECO:0000313" key="3">
    <source>
        <dbReference type="Proteomes" id="UP000010093"/>
    </source>
</evidence>